<name>A0A6J7IJE6_9ZZZZ</name>
<evidence type="ECO:0000313" key="1">
    <source>
        <dbReference type="EMBL" id="CAB4930766.1"/>
    </source>
</evidence>
<proteinExistence type="predicted"/>
<dbReference type="EMBL" id="CAFBNA010000039">
    <property type="protein sequence ID" value="CAB4930766.1"/>
    <property type="molecule type" value="Genomic_DNA"/>
</dbReference>
<sequence length="68" mass="7840">MVAGVDEDNFDCRIDLGGEVDEHSVGHRRRYRKVGRKGFDAPTDDLFRGPRFEVIAEFRKFFVAEFGC</sequence>
<dbReference type="AlphaFoldDB" id="A0A6J7IJE6"/>
<reference evidence="1" key="1">
    <citation type="submission" date="2020-05" db="EMBL/GenBank/DDBJ databases">
        <authorList>
            <person name="Chiriac C."/>
            <person name="Salcher M."/>
            <person name="Ghai R."/>
            <person name="Kavagutti S V."/>
        </authorList>
    </citation>
    <scope>NUCLEOTIDE SEQUENCE</scope>
</reference>
<gene>
    <name evidence="1" type="ORF">UFOPK3708_00828</name>
</gene>
<accession>A0A6J7IJE6</accession>
<organism evidence="1">
    <name type="scientific">freshwater metagenome</name>
    <dbReference type="NCBI Taxonomy" id="449393"/>
    <lineage>
        <taxon>unclassified sequences</taxon>
        <taxon>metagenomes</taxon>
        <taxon>ecological metagenomes</taxon>
    </lineage>
</organism>
<protein>
    <submittedName>
        <fullName evidence="1">Unannotated protein</fullName>
    </submittedName>
</protein>